<comment type="similarity">
    <text evidence="3">Belongs to the NEMF family.</text>
</comment>
<dbReference type="GO" id="GO:1990112">
    <property type="term" value="C:RQC complex"/>
    <property type="evidence" value="ECO:0007669"/>
    <property type="project" value="TreeGrafter"/>
</dbReference>
<dbReference type="Gene3D" id="2.30.310.10">
    <property type="entry name" value="ibrinogen binding protein from staphylococcus aureus domain"/>
    <property type="match status" value="1"/>
</dbReference>
<keyword evidence="6" id="KW-0539">Nucleus</keyword>
<feature type="coiled-coil region" evidence="10">
    <location>
        <begin position="304"/>
        <end position="344"/>
    </location>
</feature>
<feature type="compositionally biased region" description="Basic residues" evidence="11">
    <location>
        <begin position="865"/>
        <end position="876"/>
    </location>
</feature>
<reference evidence="12" key="2">
    <citation type="submission" date="2025-08" db="UniProtKB">
        <authorList>
            <consortium name="Ensembl"/>
        </authorList>
    </citation>
    <scope>IDENTIFICATION</scope>
</reference>
<dbReference type="GO" id="GO:0005634">
    <property type="term" value="C:nucleus"/>
    <property type="evidence" value="ECO:0007669"/>
    <property type="project" value="UniProtKB-SubCell"/>
</dbReference>
<feature type="compositionally biased region" description="Acidic residues" evidence="11">
    <location>
        <begin position="951"/>
        <end position="974"/>
    </location>
</feature>
<comment type="subcellular location">
    <subcellularLocation>
        <location evidence="2">Cytoplasm</location>
    </subcellularLocation>
    <subcellularLocation>
        <location evidence="1">Nucleus</location>
    </subcellularLocation>
</comment>
<feature type="compositionally biased region" description="Acidic residues" evidence="11">
    <location>
        <begin position="690"/>
        <end position="721"/>
    </location>
</feature>
<dbReference type="GO" id="GO:0140708">
    <property type="term" value="P:CAT tailing"/>
    <property type="evidence" value="ECO:0007669"/>
    <property type="project" value="UniProtKB-ARBA"/>
</dbReference>
<feature type="compositionally biased region" description="Acidic residues" evidence="11">
    <location>
        <begin position="418"/>
        <end position="435"/>
    </location>
</feature>
<sequence>MKSRFSTVDIRAVLAELRQSLLGMRVNNIYDVDNKTYLIRLQKPDCKATLLLESGIRIHMTEFEWPKNMMPSSFAMKCRKHLKTRRLVSVSQLGIDRIVDLQFGSDEAAYHLIVELYDRGNVVLTDHEYIILNILRFRTDEADDVRFAVRERYPVDSAKAAVPLPTLDRLTEIISNAPKGEQLKRVLNPLLPYGATLIEHCLIEAGFSGAVKIDQHLENKENLEKVLSALEKAEEYMALTDNFSGKGYVIQKKEKKPSLEPDKAAEDIYTYEEFHPFLFSQHSKCPYLEFDSFNKATDEFYSKLEGQKIDLKALQQEKQALKKLENVRRDHEHRLEALQQAQEADKLKGELIEMNLEVVDRAIQVVRSALANQIDWTEIGAIVKEAQAQGDPVATAIKELKLQTNHITMLLRNPYVLSEEEEEEDDADVEKEETEEPKGKKKKNKTKQLKKPQKNKPSLVDVDLNLSAYANAKKYYDHKRHAAKKTQKTVEAAEKAFKSAEKKTKQTLREVQTVTTIQKARKVYWFEKFLWFISSENYLVIAGRDQQQNELIVKRYLKPGDIYVHADLHGATSCVIKNPSGEPIPPRTLTEAGTMALCYSAAWDARVVTSAWWVTHSQVSKTAPTGEYLTTGSFMIRGKKNFLPPSYLMMGFSFLFKVDESCVWRHREERKVKVQDEDLDTVSSSASELVAEEVELLDGGDSSSEEDKAEGEEAPEGEEATAESAREEGVAELEQGGGNTPAPEADSEEDEGESEEEHPEPKREVKEEEVNYPDTTIDLSHLQSQRSLQKIIPKEEEPNLSDSRAQGRRHLSAKERREMKKKKQQNNSENSELPEEKQKETETETQPPAAANSHKAAPAPQPIKRGQKSKMKKMKEKYRDQDEEDRELIMKLLGSAGSTKEDKGKKGKKGKTKEEAAKKQQQKTKAPRRAAGGGKETLPAGILLHEAQEPALDELQEEKEEQDQEQPGLEDSEALLDSLTGQPHPEDILLFAVPICAPYTAMTNYKYKVKLTPGTQKKGKAAKIALHNFMQSKEASAREKDLFRSVKDTDLSRNIPGKVKVSAPHLQNMKKK</sequence>
<keyword evidence="4" id="KW-0963">Cytoplasm</keyword>
<dbReference type="GO" id="GO:0005737">
    <property type="term" value="C:cytoplasm"/>
    <property type="evidence" value="ECO:0007669"/>
    <property type="project" value="UniProtKB-SubCell"/>
</dbReference>
<evidence type="ECO:0000256" key="9">
    <source>
        <dbReference type="ARBA" id="ARBA00076869"/>
    </source>
</evidence>
<evidence type="ECO:0000256" key="7">
    <source>
        <dbReference type="ARBA" id="ARBA00062982"/>
    </source>
</evidence>
<dbReference type="GO" id="GO:0043023">
    <property type="term" value="F:ribosomal large subunit binding"/>
    <property type="evidence" value="ECO:0007669"/>
    <property type="project" value="TreeGrafter"/>
</dbReference>
<keyword evidence="5 10" id="KW-0175">Coiled coil</keyword>
<dbReference type="Pfam" id="PF05670">
    <property type="entry name" value="NFACT-R_1"/>
    <property type="match status" value="1"/>
</dbReference>
<feature type="region of interest" description="Disordered" evidence="11">
    <location>
        <begin position="418"/>
        <end position="456"/>
    </location>
</feature>
<evidence type="ECO:0000256" key="10">
    <source>
        <dbReference type="SAM" id="Coils"/>
    </source>
</evidence>
<feature type="compositionally biased region" description="Low complexity" evidence="11">
    <location>
        <begin position="844"/>
        <end position="858"/>
    </location>
</feature>
<reference evidence="13" key="1">
    <citation type="submission" date="2019-10" db="EMBL/GenBank/DDBJ databases">
        <title>Corvus moneduloides (New Caledonian crow) genome, bCorMon1, primary haplotype.</title>
        <authorList>
            <person name="Rutz C."/>
            <person name="Fungtammasan C."/>
            <person name="Mountcastle J."/>
            <person name="Formenti G."/>
            <person name="Chow W."/>
            <person name="Howe K."/>
            <person name="Steele M.P."/>
            <person name="Fernandes J."/>
            <person name="Gilbert M.T.P."/>
            <person name="Fedrigo O."/>
            <person name="Jarvis E.D."/>
            <person name="Gemmell N."/>
        </authorList>
    </citation>
    <scope>NUCLEOTIDE SEQUENCE [LARGE SCALE GENOMIC DNA]</scope>
</reference>
<feature type="compositionally biased region" description="Basic and acidic residues" evidence="11">
    <location>
        <begin position="759"/>
        <end position="769"/>
    </location>
</feature>
<name>A0A8C3ER23_CORMO</name>
<feature type="region of interest" description="Disordered" evidence="11">
    <location>
        <begin position="676"/>
        <end position="981"/>
    </location>
</feature>
<dbReference type="InterPro" id="IPR021846">
    <property type="entry name" value="NFACT-C"/>
</dbReference>
<feature type="compositionally biased region" description="Polar residues" evidence="11">
    <location>
        <begin position="773"/>
        <end position="788"/>
    </location>
</feature>
<dbReference type="GO" id="GO:0000049">
    <property type="term" value="F:tRNA binding"/>
    <property type="evidence" value="ECO:0007669"/>
    <property type="project" value="TreeGrafter"/>
</dbReference>
<evidence type="ECO:0000256" key="6">
    <source>
        <dbReference type="ARBA" id="ARBA00023242"/>
    </source>
</evidence>
<feature type="compositionally biased region" description="Acidic residues" evidence="11">
    <location>
        <begin position="745"/>
        <end position="758"/>
    </location>
</feature>
<dbReference type="InterPro" id="IPR051608">
    <property type="entry name" value="RQC_Subunit_NEMF"/>
</dbReference>
<comment type="subunit">
    <text evidence="7">Component of the ribosome quality control complex (RQC), composed of the E3 ubiquitin ligase LTN1, TCF25 and NEMF associated with the 60S ribosomal subunit. The complex probably also contains VCP/p97 and its ubiquitin-binding cofactors. Interacts (via its N-terminus) with XPO1.</text>
</comment>
<dbReference type="Pfam" id="PF05833">
    <property type="entry name" value="NFACT_N"/>
    <property type="match status" value="1"/>
</dbReference>
<evidence type="ECO:0000313" key="12">
    <source>
        <dbReference type="Ensembl" id="ENSCMUP00000024684.1"/>
    </source>
</evidence>
<keyword evidence="13" id="KW-1185">Reference proteome</keyword>
<gene>
    <name evidence="12" type="primary">NEMF</name>
</gene>
<evidence type="ECO:0000256" key="4">
    <source>
        <dbReference type="ARBA" id="ARBA00022490"/>
    </source>
</evidence>
<evidence type="ECO:0000256" key="8">
    <source>
        <dbReference type="ARBA" id="ARBA00071447"/>
    </source>
</evidence>
<dbReference type="GeneID" id="116446104"/>
<organism evidence="12 13">
    <name type="scientific">Corvus moneduloides</name>
    <name type="common">New Caledonian crow</name>
    <dbReference type="NCBI Taxonomy" id="1196302"/>
    <lineage>
        <taxon>Eukaryota</taxon>
        <taxon>Metazoa</taxon>
        <taxon>Chordata</taxon>
        <taxon>Craniata</taxon>
        <taxon>Vertebrata</taxon>
        <taxon>Euteleostomi</taxon>
        <taxon>Archelosauria</taxon>
        <taxon>Archosauria</taxon>
        <taxon>Dinosauria</taxon>
        <taxon>Saurischia</taxon>
        <taxon>Theropoda</taxon>
        <taxon>Coelurosauria</taxon>
        <taxon>Aves</taxon>
        <taxon>Neognathae</taxon>
        <taxon>Neoaves</taxon>
        <taxon>Telluraves</taxon>
        <taxon>Australaves</taxon>
        <taxon>Passeriformes</taxon>
        <taxon>Corvoidea</taxon>
        <taxon>Corvidae</taxon>
        <taxon>Corvus</taxon>
    </lineage>
</organism>
<dbReference type="RefSeq" id="XP_031969232.1">
    <property type="nucleotide sequence ID" value="XM_032113341.1"/>
</dbReference>
<dbReference type="Ensembl" id="ENSCMUT00000026523.2">
    <property type="protein sequence ID" value="ENSCMUP00000024684.1"/>
    <property type="gene ID" value="ENSCMUG00000015047.2"/>
</dbReference>
<dbReference type="FunFam" id="2.30.310.10:FF:000001">
    <property type="entry name" value="Nuclear export mediator factor Nemf"/>
    <property type="match status" value="1"/>
</dbReference>
<evidence type="ECO:0000256" key="3">
    <source>
        <dbReference type="ARBA" id="ARBA00008318"/>
    </source>
</evidence>
<evidence type="ECO:0000256" key="1">
    <source>
        <dbReference type="ARBA" id="ARBA00004123"/>
    </source>
</evidence>
<dbReference type="CTD" id="9147"/>
<reference evidence="12" key="3">
    <citation type="submission" date="2025-09" db="UniProtKB">
        <authorList>
            <consortium name="Ensembl"/>
        </authorList>
    </citation>
    <scope>IDENTIFICATION</scope>
</reference>
<dbReference type="PANTHER" id="PTHR15239:SF6">
    <property type="entry name" value="RIBOSOME QUALITY CONTROL COMPLEX SUBUNIT NEMF"/>
    <property type="match status" value="1"/>
</dbReference>
<dbReference type="Pfam" id="PF11923">
    <property type="entry name" value="NFACT-C"/>
    <property type="match status" value="1"/>
</dbReference>
<feature type="coiled-coil region" evidence="10">
    <location>
        <begin position="483"/>
        <end position="510"/>
    </location>
</feature>
<proteinExistence type="inferred from homology"/>
<dbReference type="AlphaFoldDB" id="A0A8C3ER23"/>
<dbReference type="OrthoDB" id="207084at2759"/>
<evidence type="ECO:0000256" key="2">
    <source>
        <dbReference type="ARBA" id="ARBA00004496"/>
    </source>
</evidence>
<accession>A0A8C3ER23</accession>
<feature type="compositionally biased region" description="Basic residues" evidence="11">
    <location>
        <begin position="439"/>
        <end position="454"/>
    </location>
</feature>
<dbReference type="OMA" id="MFLEFFA"/>
<protein>
    <recommendedName>
        <fullName evidence="8">Ribosome quality control complex subunit NEMF</fullName>
    </recommendedName>
    <alternativeName>
        <fullName evidence="9">Nuclear export mediator factor</fullName>
    </alternativeName>
</protein>
<dbReference type="Proteomes" id="UP000694553">
    <property type="component" value="Unassembled WGS sequence"/>
</dbReference>
<evidence type="ECO:0000256" key="5">
    <source>
        <dbReference type="ARBA" id="ARBA00023054"/>
    </source>
</evidence>
<evidence type="ECO:0000256" key="11">
    <source>
        <dbReference type="SAM" id="MobiDB-lite"/>
    </source>
</evidence>
<dbReference type="InterPro" id="IPR008532">
    <property type="entry name" value="NFACT_RNA-bd"/>
</dbReference>
<dbReference type="PANTHER" id="PTHR15239">
    <property type="entry name" value="NUCLEAR EXPORT MEDIATOR FACTOR NEMF"/>
    <property type="match status" value="1"/>
</dbReference>
<evidence type="ECO:0000313" key="13">
    <source>
        <dbReference type="Proteomes" id="UP000694553"/>
    </source>
</evidence>